<dbReference type="OrthoDB" id="8186325at2759"/>
<keyword evidence="2" id="KW-1185">Reference proteome</keyword>
<gene>
    <name evidence="1" type="ORF">EYF80_037676</name>
</gene>
<dbReference type="AlphaFoldDB" id="A0A4Z2GF48"/>
<protein>
    <submittedName>
        <fullName evidence="1">Uncharacterized protein</fullName>
    </submittedName>
</protein>
<evidence type="ECO:0000313" key="1">
    <source>
        <dbReference type="EMBL" id="TNN52137.1"/>
    </source>
</evidence>
<dbReference type="Proteomes" id="UP000314294">
    <property type="component" value="Unassembled WGS sequence"/>
</dbReference>
<evidence type="ECO:0000313" key="2">
    <source>
        <dbReference type="Proteomes" id="UP000314294"/>
    </source>
</evidence>
<proteinExistence type="predicted"/>
<sequence>MQLSCRPGRTHDAVQLRHSAAEIRSLLLQRHVEEVLQDVLVINSHEDLQVWILEDLQVWILEGLQIWILEELQVWILEELQVWILEKLQVWILDWGMEGDPE</sequence>
<accession>A0A4Z2GF48</accession>
<organism evidence="1 2">
    <name type="scientific">Liparis tanakae</name>
    <name type="common">Tanaka's snailfish</name>
    <dbReference type="NCBI Taxonomy" id="230148"/>
    <lineage>
        <taxon>Eukaryota</taxon>
        <taxon>Metazoa</taxon>
        <taxon>Chordata</taxon>
        <taxon>Craniata</taxon>
        <taxon>Vertebrata</taxon>
        <taxon>Euteleostomi</taxon>
        <taxon>Actinopterygii</taxon>
        <taxon>Neopterygii</taxon>
        <taxon>Teleostei</taxon>
        <taxon>Neoteleostei</taxon>
        <taxon>Acanthomorphata</taxon>
        <taxon>Eupercaria</taxon>
        <taxon>Perciformes</taxon>
        <taxon>Cottioidei</taxon>
        <taxon>Cottales</taxon>
        <taxon>Liparidae</taxon>
        <taxon>Liparis</taxon>
    </lineage>
</organism>
<name>A0A4Z2GF48_9TELE</name>
<reference evidence="1 2" key="1">
    <citation type="submission" date="2019-03" db="EMBL/GenBank/DDBJ databases">
        <title>First draft genome of Liparis tanakae, snailfish: a comprehensive survey of snailfish specific genes.</title>
        <authorList>
            <person name="Kim W."/>
            <person name="Song I."/>
            <person name="Jeong J.-H."/>
            <person name="Kim D."/>
            <person name="Kim S."/>
            <person name="Ryu S."/>
            <person name="Song J.Y."/>
            <person name="Lee S.K."/>
        </authorList>
    </citation>
    <scope>NUCLEOTIDE SEQUENCE [LARGE SCALE GENOMIC DNA]</scope>
    <source>
        <tissue evidence="1">Muscle</tissue>
    </source>
</reference>
<comment type="caution">
    <text evidence="1">The sequence shown here is derived from an EMBL/GenBank/DDBJ whole genome shotgun (WGS) entry which is preliminary data.</text>
</comment>
<dbReference type="EMBL" id="SRLO01000558">
    <property type="protein sequence ID" value="TNN52137.1"/>
    <property type="molecule type" value="Genomic_DNA"/>
</dbReference>